<dbReference type="Ensembl" id="ENSSMAT00000080459.1">
    <property type="protein sequence ID" value="ENSSMAP00000055902.1"/>
    <property type="gene ID" value="ENSSMAG00000005831.2"/>
</dbReference>
<comment type="similarity">
    <text evidence="1">Belongs to the dymeclin family.</text>
</comment>
<evidence type="ECO:0000256" key="2">
    <source>
        <dbReference type="ARBA" id="ARBA00015736"/>
    </source>
</evidence>
<sequence length="652" mass="74396">MGANTSQVSELSDNPSLKALVGKESISENDPFWNQLISFTFINCPTVVENNPRTGNFGALVRIFLGRTKELKISTECQDQLFIWQAHNALFMIRCLLKVFIREMSEEELHLQFSYQERAPGSCGETGSEDLLEELLSNLVHLIVEVPLLDITYSILFEAVTTLLVFFSYQLFHKEILRDGIIYQHIMNGRCLSLTSRLVKTLLYNFIRQEKCPPPATHIFEPKAEGGLLYGLASGVASGLWSVFTLGGAGSRAGADQEHNPLPLSNQSLLLLLVLANLTDGPDWPNPYRQAITCFRNTQDTSSLPVEQPHSFQINFNSLYTALCEQQRSDQATLLLYTLLHQNANMRTYMLSRTDMDNLVLPILEILYHVEDRNSHHVYMALIILLILTEDDAFNRSVHEVVLKNISWYTERSLTEISLGSLLILVVIRTIQFNMTRTRDKYLHTNCLAALANMSAQFRCLHQYAAQRIISLFALLSKKHNKVLEQATQSLRGRQADNTALPDYAQDLNVIEEVIRMMLEIINSCLCNSLHHNPNMVYALLYKRELFEQFRMHPSFQDIMQNLDTVIGFFSQRLEQAGSDLSVERVQEVIMKGAQALPNDRLKKFPELKFKYVEEDQPEDFFIPYVWSLVFNSGVGLHWSPHGIELFSMDSG</sequence>
<dbReference type="AlphaFoldDB" id="A0A8D3D8P3"/>
<evidence type="ECO:0000256" key="4">
    <source>
        <dbReference type="ARBA" id="ARBA00023288"/>
    </source>
</evidence>
<dbReference type="Proteomes" id="UP000694558">
    <property type="component" value="Chromosome 16"/>
</dbReference>
<name>A0A8D3D8P3_SCOMX</name>
<keyword evidence="4" id="KW-0449">Lipoprotein</keyword>
<dbReference type="PANTHER" id="PTHR12895">
    <property type="entry name" value="DYMECLIN"/>
    <property type="match status" value="1"/>
</dbReference>
<keyword evidence="3" id="KW-0519">Myristate</keyword>
<evidence type="ECO:0000256" key="1">
    <source>
        <dbReference type="ARBA" id="ARBA00010603"/>
    </source>
</evidence>
<organism evidence="5 6">
    <name type="scientific">Scophthalmus maximus</name>
    <name type="common">Turbot</name>
    <name type="synonym">Psetta maxima</name>
    <dbReference type="NCBI Taxonomy" id="52904"/>
    <lineage>
        <taxon>Eukaryota</taxon>
        <taxon>Metazoa</taxon>
        <taxon>Chordata</taxon>
        <taxon>Craniata</taxon>
        <taxon>Vertebrata</taxon>
        <taxon>Euteleostomi</taxon>
        <taxon>Actinopterygii</taxon>
        <taxon>Neopterygii</taxon>
        <taxon>Teleostei</taxon>
        <taxon>Neoteleostei</taxon>
        <taxon>Acanthomorphata</taxon>
        <taxon>Carangaria</taxon>
        <taxon>Pleuronectiformes</taxon>
        <taxon>Pleuronectoidei</taxon>
        <taxon>Scophthalmidae</taxon>
        <taxon>Scophthalmus</taxon>
    </lineage>
</organism>
<dbReference type="GeneTree" id="ENSGT00390000008772"/>
<dbReference type="GO" id="GO:0005794">
    <property type="term" value="C:Golgi apparatus"/>
    <property type="evidence" value="ECO:0007669"/>
    <property type="project" value="TreeGrafter"/>
</dbReference>
<protein>
    <recommendedName>
        <fullName evidence="2">Dymeclin</fullName>
    </recommendedName>
</protein>
<evidence type="ECO:0000313" key="6">
    <source>
        <dbReference type="Proteomes" id="UP000694558"/>
    </source>
</evidence>
<dbReference type="Pfam" id="PF09742">
    <property type="entry name" value="Dymeclin"/>
    <property type="match status" value="1"/>
</dbReference>
<reference evidence="5" key="2">
    <citation type="submission" date="2025-08" db="UniProtKB">
        <authorList>
            <consortium name="Ensembl"/>
        </authorList>
    </citation>
    <scope>IDENTIFICATION</scope>
</reference>
<dbReference type="GO" id="GO:0007030">
    <property type="term" value="P:Golgi organization"/>
    <property type="evidence" value="ECO:0007669"/>
    <property type="project" value="TreeGrafter"/>
</dbReference>
<accession>A0A8D3D8P3</accession>
<gene>
    <name evidence="5" type="primary">DYM</name>
</gene>
<evidence type="ECO:0000256" key="3">
    <source>
        <dbReference type="ARBA" id="ARBA00022707"/>
    </source>
</evidence>
<reference evidence="5" key="1">
    <citation type="submission" date="2023-05" db="EMBL/GenBank/DDBJ databases">
        <title>High-quality long-read genome of Scophthalmus maximus.</title>
        <authorList>
            <person name="Lien S."/>
            <person name="Martinez P."/>
        </authorList>
    </citation>
    <scope>NUCLEOTIDE SEQUENCE [LARGE SCALE GENOMIC DNA]</scope>
</reference>
<dbReference type="InterPro" id="IPR019142">
    <property type="entry name" value="Dymeclin"/>
</dbReference>
<proteinExistence type="inferred from homology"/>
<dbReference type="PANTHER" id="PTHR12895:SF9">
    <property type="entry name" value="DYMECLIN"/>
    <property type="match status" value="1"/>
</dbReference>
<evidence type="ECO:0000313" key="5">
    <source>
        <dbReference type="Ensembl" id="ENSSMAP00000055902.1"/>
    </source>
</evidence>